<reference evidence="1" key="1">
    <citation type="submission" date="2023-03" db="EMBL/GenBank/DDBJ databases">
        <title>Massive genome expansion in bonnet fungi (Mycena s.s.) driven by repeated elements and novel gene families across ecological guilds.</title>
        <authorList>
            <consortium name="Lawrence Berkeley National Laboratory"/>
            <person name="Harder C.B."/>
            <person name="Miyauchi S."/>
            <person name="Viragh M."/>
            <person name="Kuo A."/>
            <person name="Thoen E."/>
            <person name="Andreopoulos B."/>
            <person name="Lu D."/>
            <person name="Skrede I."/>
            <person name="Drula E."/>
            <person name="Henrissat B."/>
            <person name="Morin E."/>
            <person name="Kohler A."/>
            <person name="Barry K."/>
            <person name="LaButti K."/>
            <person name="Morin E."/>
            <person name="Salamov A."/>
            <person name="Lipzen A."/>
            <person name="Mereny Z."/>
            <person name="Hegedus B."/>
            <person name="Baldrian P."/>
            <person name="Stursova M."/>
            <person name="Weitz H."/>
            <person name="Taylor A."/>
            <person name="Grigoriev I.V."/>
            <person name="Nagy L.G."/>
            <person name="Martin F."/>
            <person name="Kauserud H."/>
        </authorList>
    </citation>
    <scope>NUCLEOTIDE SEQUENCE</scope>
    <source>
        <strain evidence="1">CBHHK182m</strain>
    </source>
</reference>
<evidence type="ECO:0000313" key="2">
    <source>
        <dbReference type="Proteomes" id="UP001215598"/>
    </source>
</evidence>
<name>A0AAD7MNX9_9AGAR</name>
<sequence length="227" mass="23890">MGNRPLPTSDLCPSSFALCDEQPGRRARNRPQPGSLCAPVLLLTNINPNPPIDPPRRGTAPAAWALVVPLLSHPDPNIQFFDAHTAHAKIARGELASLSAEGAGAIACVSKIGGGGGADEGGAEEGVWGGCYVGSEGCFWLEGTVRVSAPVAAGVTTAYIHEFLAREAEDVGRKREFVAAAPAQKIFEELRTEKEKLGKAVASLNTVRGKGKSIVNLLEIEDEEETE</sequence>
<proteinExistence type="predicted"/>
<evidence type="ECO:0000313" key="1">
    <source>
        <dbReference type="EMBL" id="KAJ7725684.1"/>
    </source>
</evidence>
<dbReference type="Proteomes" id="UP001215598">
    <property type="component" value="Unassembled WGS sequence"/>
</dbReference>
<gene>
    <name evidence="1" type="ORF">B0H16DRAFT_1736002</name>
</gene>
<dbReference type="AlphaFoldDB" id="A0AAD7MNX9"/>
<dbReference type="EMBL" id="JARKIB010000192">
    <property type="protein sequence ID" value="KAJ7725684.1"/>
    <property type="molecule type" value="Genomic_DNA"/>
</dbReference>
<comment type="caution">
    <text evidence="1">The sequence shown here is derived from an EMBL/GenBank/DDBJ whole genome shotgun (WGS) entry which is preliminary data.</text>
</comment>
<organism evidence="1 2">
    <name type="scientific">Mycena metata</name>
    <dbReference type="NCBI Taxonomy" id="1033252"/>
    <lineage>
        <taxon>Eukaryota</taxon>
        <taxon>Fungi</taxon>
        <taxon>Dikarya</taxon>
        <taxon>Basidiomycota</taxon>
        <taxon>Agaricomycotina</taxon>
        <taxon>Agaricomycetes</taxon>
        <taxon>Agaricomycetidae</taxon>
        <taxon>Agaricales</taxon>
        <taxon>Marasmiineae</taxon>
        <taxon>Mycenaceae</taxon>
        <taxon>Mycena</taxon>
    </lineage>
</organism>
<protein>
    <submittedName>
        <fullName evidence="1">Uncharacterized protein</fullName>
    </submittedName>
</protein>
<accession>A0AAD7MNX9</accession>
<keyword evidence="2" id="KW-1185">Reference proteome</keyword>